<evidence type="ECO:0000256" key="5">
    <source>
        <dbReference type="ARBA" id="ARBA00022989"/>
    </source>
</evidence>
<protein>
    <submittedName>
        <fullName evidence="9">ABC transporter permease</fullName>
    </submittedName>
</protein>
<keyword evidence="3" id="KW-1003">Cell membrane</keyword>
<evidence type="ECO:0000256" key="1">
    <source>
        <dbReference type="ARBA" id="ARBA00004651"/>
    </source>
</evidence>
<name>A0ABP9I164_9ACTN</name>
<feature type="transmembrane region" description="Helical" evidence="7">
    <location>
        <begin position="102"/>
        <end position="124"/>
    </location>
</feature>
<dbReference type="Gene3D" id="1.10.3720.10">
    <property type="entry name" value="MetI-like"/>
    <property type="match status" value="1"/>
</dbReference>
<dbReference type="Pfam" id="PF00528">
    <property type="entry name" value="BPD_transp_1"/>
    <property type="match status" value="1"/>
</dbReference>
<keyword evidence="10" id="KW-1185">Reference proteome</keyword>
<evidence type="ECO:0000256" key="6">
    <source>
        <dbReference type="ARBA" id="ARBA00023136"/>
    </source>
</evidence>
<feature type="transmembrane region" description="Helical" evidence="7">
    <location>
        <begin position="37"/>
        <end position="57"/>
    </location>
</feature>
<evidence type="ECO:0000313" key="9">
    <source>
        <dbReference type="EMBL" id="GAA4984804.1"/>
    </source>
</evidence>
<keyword evidence="5 7" id="KW-1133">Transmembrane helix</keyword>
<dbReference type="PANTHER" id="PTHR43386">
    <property type="entry name" value="OLIGOPEPTIDE TRANSPORT SYSTEM PERMEASE PROTEIN APPC"/>
    <property type="match status" value="1"/>
</dbReference>
<feature type="transmembrane region" description="Helical" evidence="7">
    <location>
        <begin position="158"/>
        <end position="175"/>
    </location>
</feature>
<evidence type="ECO:0000259" key="8">
    <source>
        <dbReference type="PROSITE" id="PS50928"/>
    </source>
</evidence>
<keyword evidence="6 7" id="KW-0472">Membrane</keyword>
<evidence type="ECO:0000256" key="2">
    <source>
        <dbReference type="ARBA" id="ARBA00022448"/>
    </source>
</evidence>
<evidence type="ECO:0000256" key="4">
    <source>
        <dbReference type="ARBA" id="ARBA00022692"/>
    </source>
</evidence>
<feature type="transmembrane region" description="Helical" evidence="7">
    <location>
        <begin position="131"/>
        <end position="152"/>
    </location>
</feature>
<dbReference type="InterPro" id="IPR035906">
    <property type="entry name" value="MetI-like_sf"/>
</dbReference>
<gene>
    <name evidence="9" type="ORF">GCM10023205_63750</name>
</gene>
<feature type="domain" description="ABC transmembrane type-1" evidence="8">
    <location>
        <begin position="96"/>
        <end position="285"/>
    </location>
</feature>
<dbReference type="SUPFAM" id="SSF161098">
    <property type="entry name" value="MetI-like"/>
    <property type="match status" value="1"/>
</dbReference>
<dbReference type="PANTHER" id="PTHR43386:SF1">
    <property type="entry name" value="D,D-DIPEPTIDE TRANSPORT SYSTEM PERMEASE PROTEIN DDPC-RELATED"/>
    <property type="match status" value="1"/>
</dbReference>
<dbReference type="InterPro" id="IPR000515">
    <property type="entry name" value="MetI-like"/>
</dbReference>
<comment type="similarity">
    <text evidence="7">Belongs to the binding-protein-dependent transport system permease family.</text>
</comment>
<sequence>MSIQPLVTEAEPVPASAPAATRSRLLARVWRDRNGRVGLIVTGFLVLVAVLGAVGAVPHDPIAQHPDDRLQGPSATYWFGTDQFGRDIAARVAVGIWTSLRVAVLSVAIATVIGSLLGICAGFFRGWVDQVVSRFVDILFAFPAILLALAVVTALGTGWQNTAIAIAVVYTPIFARVSRGPTLSVGNAEYIKAQRVLGTPLPRVMLRHVLPNVSAPIVVQVTLALSWAILTESSLSFLGLGTQPPAASLGLMVSDARSTVANAWWTLTFPALAIVVAVIALNLLGDGLRSALDPRRESRS</sequence>
<dbReference type="RefSeq" id="WP_345679229.1">
    <property type="nucleotide sequence ID" value="NZ_BAABHS010000029.1"/>
</dbReference>
<dbReference type="CDD" id="cd06261">
    <property type="entry name" value="TM_PBP2"/>
    <property type="match status" value="1"/>
</dbReference>
<dbReference type="EMBL" id="BAABHS010000029">
    <property type="protein sequence ID" value="GAA4984804.1"/>
    <property type="molecule type" value="Genomic_DNA"/>
</dbReference>
<comment type="subcellular location">
    <subcellularLocation>
        <location evidence="1 7">Cell membrane</location>
        <topology evidence="1 7">Multi-pass membrane protein</topology>
    </subcellularLocation>
</comment>
<evidence type="ECO:0000256" key="7">
    <source>
        <dbReference type="RuleBase" id="RU363032"/>
    </source>
</evidence>
<evidence type="ECO:0000313" key="10">
    <source>
        <dbReference type="Proteomes" id="UP001500466"/>
    </source>
</evidence>
<feature type="transmembrane region" description="Helical" evidence="7">
    <location>
        <begin position="209"/>
        <end position="230"/>
    </location>
</feature>
<dbReference type="PROSITE" id="PS50928">
    <property type="entry name" value="ABC_TM1"/>
    <property type="match status" value="1"/>
</dbReference>
<accession>A0ABP9I164</accession>
<keyword evidence="2 7" id="KW-0813">Transport</keyword>
<dbReference type="InterPro" id="IPR050366">
    <property type="entry name" value="BP-dependent_transpt_permease"/>
</dbReference>
<evidence type="ECO:0000256" key="3">
    <source>
        <dbReference type="ARBA" id="ARBA00022475"/>
    </source>
</evidence>
<reference evidence="10" key="1">
    <citation type="journal article" date="2019" name="Int. J. Syst. Evol. Microbiol.">
        <title>The Global Catalogue of Microorganisms (GCM) 10K type strain sequencing project: providing services to taxonomists for standard genome sequencing and annotation.</title>
        <authorList>
            <consortium name="The Broad Institute Genomics Platform"/>
            <consortium name="The Broad Institute Genome Sequencing Center for Infectious Disease"/>
            <person name="Wu L."/>
            <person name="Ma J."/>
        </authorList>
    </citation>
    <scope>NUCLEOTIDE SEQUENCE [LARGE SCALE GENOMIC DNA]</scope>
    <source>
        <strain evidence="10">JCM 17986</strain>
    </source>
</reference>
<proteinExistence type="inferred from homology"/>
<keyword evidence="4 7" id="KW-0812">Transmembrane</keyword>
<organism evidence="9 10">
    <name type="scientific">Yinghuangia aomiensis</name>
    <dbReference type="NCBI Taxonomy" id="676205"/>
    <lineage>
        <taxon>Bacteria</taxon>
        <taxon>Bacillati</taxon>
        <taxon>Actinomycetota</taxon>
        <taxon>Actinomycetes</taxon>
        <taxon>Kitasatosporales</taxon>
        <taxon>Streptomycetaceae</taxon>
        <taxon>Yinghuangia</taxon>
    </lineage>
</organism>
<feature type="transmembrane region" description="Helical" evidence="7">
    <location>
        <begin position="263"/>
        <end position="285"/>
    </location>
</feature>
<comment type="caution">
    <text evidence="9">The sequence shown here is derived from an EMBL/GenBank/DDBJ whole genome shotgun (WGS) entry which is preliminary data.</text>
</comment>
<dbReference type="Proteomes" id="UP001500466">
    <property type="component" value="Unassembled WGS sequence"/>
</dbReference>